<dbReference type="Pfam" id="PF13174">
    <property type="entry name" value="TPR_6"/>
    <property type="match status" value="1"/>
</dbReference>
<dbReference type="InterPro" id="IPR011990">
    <property type="entry name" value="TPR-like_helical_dom_sf"/>
</dbReference>
<evidence type="ECO:0000256" key="1">
    <source>
        <dbReference type="PROSITE-ProRule" id="PRU00339"/>
    </source>
</evidence>
<feature type="transmembrane region" description="Helical" evidence="2">
    <location>
        <begin position="31"/>
        <end position="48"/>
    </location>
</feature>
<gene>
    <name evidence="3" type="ORF">SAMN05444410_11156</name>
</gene>
<dbReference type="SUPFAM" id="SSF48452">
    <property type="entry name" value="TPR-like"/>
    <property type="match status" value="1"/>
</dbReference>
<proteinExistence type="predicted"/>
<dbReference type="PROSITE" id="PS50005">
    <property type="entry name" value="TPR"/>
    <property type="match status" value="1"/>
</dbReference>
<dbReference type="EMBL" id="FNNO01000011">
    <property type="protein sequence ID" value="SDX22583.1"/>
    <property type="molecule type" value="Genomic_DNA"/>
</dbReference>
<keyword evidence="1" id="KW-0802">TPR repeat</keyword>
<dbReference type="Proteomes" id="UP000198711">
    <property type="component" value="Unassembled WGS sequence"/>
</dbReference>
<dbReference type="RefSeq" id="WP_092724492.1">
    <property type="nucleotide sequence ID" value="NZ_FNNO01000011.1"/>
</dbReference>
<sequence length="232" mass="26254">MSDKHEHELSSEHHESLAHLQSTWQRIQKPVMIAVAAIVIIGGGWYVYQQYIVKPKEEKASEALFKAQDYFAKDSLNLALNGDGQYKGALYVINNFSGTKAANLAHYYAGVSYLRLGDFNNAVKYLKDFSTDAKQIQLMAYGCLGDAYAELNKKDEAIESYKKAASTFETDESNSAEYLFRAALLSETTGKTKEALELYKELKDKFPRTDKGFQADKYIYRLSIDKNDFSVK</sequence>
<dbReference type="SMART" id="SM00028">
    <property type="entry name" value="TPR"/>
    <property type="match status" value="2"/>
</dbReference>
<keyword evidence="2" id="KW-0472">Membrane</keyword>
<dbReference type="Pfam" id="PF13432">
    <property type="entry name" value="TPR_16"/>
    <property type="match status" value="1"/>
</dbReference>
<evidence type="ECO:0000313" key="3">
    <source>
        <dbReference type="EMBL" id="SDX22583.1"/>
    </source>
</evidence>
<evidence type="ECO:0000313" key="4">
    <source>
        <dbReference type="Proteomes" id="UP000198711"/>
    </source>
</evidence>
<reference evidence="3 4" key="1">
    <citation type="submission" date="2016-10" db="EMBL/GenBank/DDBJ databases">
        <authorList>
            <person name="Varghese N."/>
            <person name="Submissions S."/>
        </authorList>
    </citation>
    <scope>NUCLEOTIDE SEQUENCE [LARGE SCALE GENOMIC DNA]</scope>
    <source>
        <strain evidence="3 4">DSM 25353</strain>
    </source>
</reference>
<feature type="repeat" description="TPR" evidence="1">
    <location>
        <begin position="138"/>
        <end position="171"/>
    </location>
</feature>
<dbReference type="Gene3D" id="1.25.40.10">
    <property type="entry name" value="Tetratricopeptide repeat domain"/>
    <property type="match status" value="2"/>
</dbReference>
<keyword evidence="2" id="KW-1133">Transmembrane helix</keyword>
<organism evidence="3 4">
    <name type="scientific">Hydrobacter penzbergensis</name>
    <dbReference type="NCBI Taxonomy" id="1235997"/>
    <lineage>
        <taxon>Bacteria</taxon>
        <taxon>Pseudomonadati</taxon>
        <taxon>Bacteroidota</taxon>
        <taxon>Chitinophagia</taxon>
        <taxon>Chitinophagales</taxon>
        <taxon>Chitinophagaceae</taxon>
        <taxon>Hydrobacter</taxon>
    </lineage>
</organism>
<dbReference type="AlphaFoldDB" id="A0A8X8IGR3"/>
<dbReference type="InterPro" id="IPR019734">
    <property type="entry name" value="TPR_rpt"/>
</dbReference>
<keyword evidence="4" id="KW-1185">Reference proteome</keyword>
<accession>A0A8X8IGR3</accession>
<evidence type="ECO:0000256" key="2">
    <source>
        <dbReference type="SAM" id="Phobius"/>
    </source>
</evidence>
<comment type="caution">
    <text evidence="3">The sequence shown here is derived from an EMBL/GenBank/DDBJ whole genome shotgun (WGS) entry which is preliminary data.</text>
</comment>
<name>A0A8X8IGR3_9BACT</name>
<protein>
    <submittedName>
        <fullName evidence="3">Tetratricopeptide repeat-containing protein</fullName>
    </submittedName>
</protein>
<keyword evidence="2" id="KW-0812">Transmembrane</keyword>